<protein>
    <recommendedName>
        <fullName evidence="7">LIM zinc-binding domain-containing protein</fullName>
    </recommendedName>
</protein>
<evidence type="ECO:0000313" key="9">
    <source>
        <dbReference type="Proteomes" id="UP001172684"/>
    </source>
</evidence>
<dbReference type="PANTHER" id="PTHR24207:SF1">
    <property type="entry name" value="FILAMIN-BINDING LIM PROTEIN 1"/>
    <property type="match status" value="1"/>
</dbReference>
<evidence type="ECO:0000256" key="2">
    <source>
        <dbReference type="ARBA" id="ARBA00022737"/>
    </source>
</evidence>
<evidence type="ECO:0000256" key="3">
    <source>
        <dbReference type="ARBA" id="ARBA00022833"/>
    </source>
</evidence>
<name>A0ABQ9NTF2_9PEZI</name>
<dbReference type="CDD" id="cd08368">
    <property type="entry name" value="LIM"/>
    <property type="match status" value="1"/>
</dbReference>
<dbReference type="PANTHER" id="PTHR24207">
    <property type="entry name" value="ZYX102 PROTEIN"/>
    <property type="match status" value="1"/>
</dbReference>
<evidence type="ECO:0000259" key="7">
    <source>
        <dbReference type="PROSITE" id="PS50023"/>
    </source>
</evidence>
<feature type="compositionally biased region" description="Low complexity" evidence="6">
    <location>
        <begin position="72"/>
        <end position="83"/>
    </location>
</feature>
<keyword evidence="1 5" id="KW-0479">Metal-binding</keyword>
<dbReference type="SMART" id="SM00132">
    <property type="entry name" value="LIM"/>
    <property type="match status" value="2"/>
</dbReference>
<evidence type="ECO:0000256" key="1">
    <source>
        <dbReference type="ARBA" id="ARBA00022723"/>
    </source>
</evidence>
<dbReference type="PROSITE" id="PS00478">
    <property type="entry name" value="LIM_DOMAIN_1"/>
    <property type="match status" value="1"/>
</dbReference>
<reference evidence="8" key="1">
    <citation type="submission" date="2022-10" db="EMBL/GenBank/DDBJ databases">
        <title>Culturing micro-colonial fungi from biological soil crusts in the Mojave desert and describing Neophaeococcomyces mojavensis, and introducing the new genera and species Taxawa tesnikishii.</title>
        <authorList>
            <person name="Kurbessoian T."/>
            <person name="Stajich J.E."/>
        </authorList>
    </citation>
    <scope>NUCLEOTIDE SEQUENCE</scope>
    <source>
        <strain evidence="8">TK_1</strain>
    </source>
</reference>
<dbReference type="EMBL" id="JAPDRL010000026">
    <property type="protein sequence ID" value="KAJ9665700.1"/>
    <property type="molecule type" value="Genomic_DNA"/>
</dbReference>
<dbReference type="Proteomes" id="UP001172684">
    <property type="component" value="Unassembled WGS sequence"/>
</dbReference>
<comment type="caution">
    <text evidence="8">The sequence shown here is derived from an EMBL/GenBank/DDBJ whole genome shotgun (WGS) entry which is preliminary data.</text>
</comment>
<feature type="domain" description="LIM zinc-binding" evidence="7">
    <location>
        <begin position="86"/>
        <end position="149"/>
    </location>
</feature>
<dbReference type="InterPro" id="IPR001781">
    <property type="entry name" value="Znf_LIM"/>
</dbReference>
<dbReference type="PROSITE" id="PS50023">
    <property type="entry name" value="LIM_DOMAIN_2"/>
    <property type="match status" value="2"/>
</dbReference>
<dbReference type="Gene3D" id="2.10.110.10">
    <property type="entry name" value="Cysteine Rich Protein"/>
    <property type="match status" value="2"/>
</dbReference>
<proteinExistence type="predicted"/>
<evidence type="ECO:0000256" key="5">
    <source>
        <dbReference type="PROSITE-ProRule" id="PRU00125"/>
    </source>
</evidence>
<dbReference type="Pfam" id="PF00412">
    <property type="entry name" value="LIM"/>
    <property type="match status" value="2"/>
</dbReference>
<accession>A0ABQ9NTF2</accession>
<feature type="region of interest" description="Disordered" evidence="6">
    <location>
        <begin position="1"/>
        <end position="90"/>
    </location>
</feature>
<keyword evidence="2" id="KW-0677">Repeat</keyword>
<feature type="compositionally biased region" description="Pro residues" evidence="6">
    <location>
        <begin position="1"/>
        <end position="12"/>
    </location>
</feature>
<feature type="domain" description="LIM zinc-binding" evidence="7">
    <location>
        <begin position="150"/>
        <end position="208"/>
    </location>
</feature>
<evidence type="ECO:0000313" key="8">
    <source>
        <dbReference type="EMBL" id="KAJ9665700.1"/>
    </source>
</evidence>
<dbReference type="SUPFAM" id="SSF57716">
    <property type="entry name" value="Glucocorticoid receptor-like (DNA-binding domain)"/>
    <property type="match status" value="1"/>
</dbReference>
<sequence length="233" mass="26051">MSRPTAPEPLLPPRRRSITEGPESPMDPAIQRGLFTQQRPPVPNPASPPRRPSIPTTTPPKEPCATPPTAPETPLARRPTTPRSKGTCRGCTQPIIGKSVKAADGRLTGRYHRQCFVCKTCRAPFATADFYVINNEPYCERHYHTLNKSLCQCCDKGIEGQYLETEQRQKFHPACFKCQQCRVVLKEDYFEVGGKVYCERHAWEAGRQNTGGLLGAGGRKNPARRTTRLMMMG</sequence>
<evidence type="ECO:0000256" key="4">
    <source>
        <dbReference type="ARBA" id="ARBA00023038"/>
    </source>
</evidence>
<evidence type="ECO:0000256" key="6">
    <source>
        <dbReference type="SAM" id="MobiDB-lite"/>
    </source>
</evidence>
<gene>
    <name evidence="8" type="ORF">H2201_004184</name>
</gene>
<feature type="compositionally biased region" description="Pro residues" evidence="6">
    <location>
        <begin position="40"/>
        <end position="71"/>
    </location>
</feature>
<organism evidence="8 9">
    <name type="scientific">Coniosporium apollinis</name>
    <dbReference type="NCBI Taxonomy" id="61459"/>
    <lineage>
        <taxon>Eukaryota</taxon>
        <taxon>Fungi</taxon>
        <taxon>Dikarya</taxon>
        <taxon>Ascomycota</taxon>
        <taxon>Pezizomycotina</taxon>
        <taxon>Dothideomycetes</taxon>
        <taxon>Dothideomycetes incertae sedis</taxon>
        <taxon>Coniosporium</taxon>
    </lineage>
</organism>
<keyword evidence="9" id="KW-1185">Reference proteome</keyword>
<keyword evidence="4 5" id="KW-0440">LIM domain</keyword>
<keyword evidence="3 5" id="KW-0862">Zinc</keyword>